<name>A0AAN9VTB5_9ORTH</name>
<dbReference type="InterPro" id="IPR004245">
    <property type="entry name" value="DUF229"/>
</dbReference>
<dbReference type="SUPFAM" id="SSF53649">
    <property type="entry name" value="Alkaline phosphatase-like"/>
    <property type="match status" value="1"/>
</dbReference>
<dbReference type="InterPro" id="IPR017850">
    <property type="entry name" value="Alkaline_phosphatase_core_sf"/>
</dbReference>
<dbReference type="GO" id="GO:0005615">
    <property type="term" value="C:extracellular space"/>
    <property type="evidence" value="ECO:0007669"/>
    <property type="project" value="TreeGrafter"/>
</dbReference>
<dbReference type="Pfam" id="PF02995">
    <property type="entry name" value="DUF229"/>
    <property type="match status" value="1"/>
</dbReference>
<dbReference type="AlphaFoldDB" id="A0AAN9VTB5"/>
<keyword evidence="3" id="KW-1185">Reference proteome</keyword>
<dbReference type="Gene3D" id="3.40.720.10">
    <property type="entry name" value="Alkaline Phosphatase, subunit A"/>
    <property type="match status" value="1"/>
</dbReference>
<organism evidence="2 3">
    <name type="scientific">Gryllus longicercus</name>
    <dbReference type="NCBI Taxonomy" id="2509291"/>
    <lineage>
        <taxon>Eukaryota</taxon>
        <taxon>Metazoa</taxon>
        <taxon>Ecdysozoa</taxon>
        <taxon>Arthropoda</taxon>
        <taxon>Hexapoda</taxon>
        <taxon>Insecta</taxon>
        <taxon>Pterygota</taxon>
        <taxon>Neoptera</taxon>
        <taxon>Polyneoptera</taxon>
        <taxon>Orthoptera</taxon>
        <taxon>Ensifera</taxon>
        <taxon>Gryllidea</taxon>
        <taxon>Grylloidea</taxon>
        <taxon>Gryllidae</taxon>
        <taxon>Gryllinae</taxon>
        <taxon>Gryllus</taxon>
    </lineage>
</organism>
<dbReference type="CDD" id="cd16021">
    <property type="entry name" value="ALP_like"/>
    <property type="match status" value="1"/>
</dbReference>
<dbReference type="EMBL" id="JAZDUA010000113">
    <property type="protein sequence ID" value="KAK7867680.1"/>
    <property type="molecule type" value="Genomic_DNA"/>
</dbReference>
<evidence type="ECO:0000256" key="1">
    <source>
        <dbReference type="SAM" id="MobiDB-lite"/>
    </source>
</evidence>
<dbReference type="PANTHER" id="PTHR10974">
    <property type="entry name" value="FI08016P-RELATED"/>
    <property type="match status" value="1"/>
</dbReference>
<dbReference type="PANTHER" id="PTHR10974:SF1">
    <property type="entry name" value="FI08016P-RELATED"/>
    <property type="match status" value="1"/>
</dbReference>
<reference evidence="2 3" key="1">
    <citation type="submission" date="2024-03" db="EMBL/GenBank/DDBJ databases">
        <title>The genome assembly and annotation of the cricket Gryllus longicercus Weissman &amp; Gray.</title>
        <authorList>
            <person name="Szrajer S."/>
            <person name="Gray D."/>
            <person name="Ylla G."/>
        </authorList>
    </citation>
    <scope>NUCLEOTIDE SEQUENCE [LARGE SCALE GENOMIC DNA]</scope>
    <source>
        <strain evidence="2">DAG 2021-001</strain>
        <tissue evidence="2">Whole body minus gut</tissue>
    </source>
</reference>
<protein>
    <submittedName>
        <fullName evidence="2">Uncharacterized protein</fullName>
    </submittedName>
</protein>
<accession>A0AAN9VTB5</accession>
<sequence length="697" mass="77887">MGPRGASGPGPGPGPGPGAGVAYSLLEEQLPAADRKPQGGRWLLWLPVLVAATVLYALNINNEMHYHGPTHGHLVPTEEVQSLHRTSNSFLVDSAGCRLPALDPLDRMVREYIFQPQPLDCARGRGRPLVASNLTALFVVEDALPDYNVTHVDDLSCCYRPFWRKPNAGDDGIVEAPNCTDFWREAAVEAAFVRVECWVDAALVYEDLHAFVPLLPEVEARCAEAAAAGREAAAEGPNVLLLGIDAVSRLNFHRQMPRTAQLLVDMGVIEMLGYNKVGDNTFPNLVPALTGLRVEELRNVCWPEDHAPFDGCPFLWNDFRDAGYRTAFGEDAPWMGIFNYVKHGFDKQPTDYYLRPFASAIENRIGHTKPMNAKLCVGSRMTVEVLLQYVSKFARTFASERYMALFWGASLSHDYLNYPRLGDALYASVLRELRASGALQRTVLVLLSDHGIRWGGIRNTYQGRMEERLPFLFFVFPDWFRERYAAAVANVGRNARRLTTPFDLYETLRDLLRPAQRLAQDAVRARSQALSATPSATPSPAADRPPRAVSLFLEVPRDRTCAEAAIDPHWCTCQQSQPVNRTSPIVNRTANFLMDHINKIVSSFRQCAQLFLAEIKDVQLEVPQERIRKEVKDTSVYDYVLVVRTEPGNAIFEATVRHIPKTNNLTIAGFVSRLNVYGSQSACVSNFHLKLYCYCTS</sequence>
<gene>
    <name evidence="2" type="ORF">R5R35_011557</name>
</gene>
<dbReference type="FunFam" id="3.40.720.10:FF:000017">
    <property type="entry name" value="Predicted protein"/>
    <property type="match status" value="1"/>
</dbReference>
<comment type="caution">
    <text evidence="2">The sequence shown here is derived from an EMBL/GenBank/DDBJ whole genome shotgun (WGS) entry which is preliminary data.</text>
</comment>
<evidence type="ECO:0000313" key="3">
    <source>
        <dbReference type="Proteomes" id="UP001378592"/>
    </source>
</evidence>
<dbReference type="Proteomes" id="UP001378592">
    <property type="component" value="Unassembled WGS sequence"/>
</dbReference>
<evidence type="ECO:0000313" key="2">
    <source>
        <dbReference type="EMBL" id="KAK7867680.1"/>
    </source>
</evidence>
<feature type="region of interest" description="Disordered" evidence="1">
    <location>
        <begin position="1"/>
        <end position="21"/>
    </location>
</feature>
<proteinExistence type="predicted"/>